<sequence length="220" mass="24210">MSEYLSKASTAFGDQHLLFSGPLVEVALAVKNELEKGSLRTFLVFDDMTGSVIDLDLRGSDADVVERLSCPPQQFTGRYATRRDKSAETVEDDSAESKGRGRPKLGVVAREVTLLPSQWDWLTTRPGSASAILRRLVDEAMHSEGAREQKRAAHEAAYQFMQAIAGDLPGYEEGIRALFADNRTKLEQCIAAWPVDIKTHTLRLAFGLSDQPTKRATKAG</sequence>
<evidence type="ECO:0000256" key="1">
    <source>
        <dbReference type="SAM" id="MobiDB-lite"/>
    </source>
</evidence>
<accession>A0A318PKV8</accession>
<dbReference type="EMBL" id="PESE01000001">
    <property type="protein sequence ID" value="PYD40167.1"/>
    <property type="molecule type" value="Genomic_DNA"/>
</dbReference>
<dbReference type="OrthoDB" id="282960at2"/>
<dbReference type="Proteomes" id="UP000248196">
    <property type="component" value="Unassembled WGS sequence"/>
</dbReference>
<proteinExistence type="predicted"/>
<feature type="region of interest" description="Disordered" evidence="1">
    <location>
        <begin position="76"/>
        <end position="102"/>
    </location>
</feature>
<organism evidence="2 3">
    <name type="scientific">Serratia plymuthica</name>
    <dbReference type="NCBI Taxonomy" id="82996"/>
    <lineage>
        <taxon>Bacteria</taxon>
        <taxon>Pseudomonadati</taxon>
        <taxon>Pseudomonadota</taxon>
        <taxon>Gammaproteobacteria</taxon>
        <taxon>Enterobacterales</taxon>
        <taxon>Yersiniaceae</taxon>
        <taxon>Serratia</taxon>
    </lineage>
</organism>
<dbReference type="RefSeq" id="WP_020439116.1">
    <property type="nucleotide sequence ID" value="NZ_CAMISH010000001.1"/>
</dbReference>
<gene>
    <name evidence="2" type="ORF">CT690_02450</name>
</gene>
<protein>
    <submittedName>
        <fullName evidence="2">DUF2239 domain-containing protein</fullName>
    </submittedName>
</protein>
<comment type="caution">
    <text evidence="2">The sequence shown here is derived from an EMBL/GenBank/DDBJ whole genome shotgun (WGS) entry which is preliminary data.</text>
</comment>
<dbReference type="InterPro" id="IPR018715">
    <property type="entry name" value="DUF2239"/>
</dbReference>
<dbReference type="AlphaFoldDB" id="A0A318PKV8"/>
<reference evidence="2 3" key="1">
    <citation type="submission" date="2017-11" db="EMBL/GenBank/DDBJ databases">
        <title>Genome sequence of the oocydin A producing rhizobacterium Serratia plymuthica 4Rx5.</title>
        <authorList>
            <person name="Matilla M.A."/>
            <person name="Udaondo Z."/>
            <person name="Salmond G.P.C."/>
        </authorList>
    </citation>
    <scope>NUCLEOTIDE SEQUENCE [LARGE SCALE GENOMIC DNA]</scope>
    <source>
        <strain evidence="2 3">4Rx5</strain>
    </source>
</reference>
<dbReference type="Pfam" id="PF09998">
    <property type="entry name" value="DUF2239"/>
    <property type="match status" value="1"/>
</dbReference>
<evidence type="ECO:0000313" key="3">
    <source>
        <dbReference type="Proteomes" id="UP000248196"/>
    </source>
</evidence>
<name>A0A318PKV8_SERPL</name>
<evidence type="ECO:0000313" key="2">
    <source>
        <dbReference type="EMBL" id="PYD40167.1"/>
    </source>
</evidence>